<feature type="transmembrane region" description="Helical" evidence="1">
    <location>
        <begin position="85"/>
        <end position="104"/>
    </location>
</feature>
<keyword evidence="2" id="KW-0732">Signal</keyword>
<keyword evidence="4" id="KW-1185">Reference proteome</keyword>
<feature type="signal peptide" evidence="2">
    <location>
        <begin position="1"/>
        <end position="18"/>
    </location>
</feature>
<sequence>MNRVWLFVLLIFYSKCFAEIKKQQAAKILEDLHPLNFKWPVVKPDIDMCKISEPCDEDNFINEWENSLNSDFENLNEPFYEENDGVLVINASTFLFFVLLFIIVRRILKKNITDA</sequence>
<reference evidence="3" key="1">
    <citation type="submission" date="2021-09" db="EMBL/GenBank/DDBJ databases">
        <authorList>
            <consortium name="AG Swart"/>
            <person name="Singh M."/>
            <person name="Singh A."/>
            <person name="Seah K."/>
            <person name="Emmerich C."/>
        </authorList>
    </citation>
    <scope>NUCLEOTIDE SEQUENCE</scope>
    <source>
        <strain evidence="3">ATCC30299</strain>
    </source>
</reference>
<evidence type="ECO:0000256" key="2">
    <source>
        <dbReference type="SAM" id="SignalP"/>
    </source>
</evidence>
<keyword evidence="1" id="KW-0812">Transmembrane</keyword>
<accession>A0AAU9K1F5</accession>
<dbReference type="AlphaFoldDB" id="A0AAU9K1F5"/>
<protein>
    <submittedName>
        <fullName evidence="3">Uncharacterized protein</fullName>
    </submittedName>
</protein>
<gene>
    <name evidence="3" type="ORF">BSTOLATCC_MIC53795</name>
</gene>
<proteinExistence type="predicted"/>
<dbReference type="EMBL" id="CAJZBQ010000053">
    <property type="protein sequence ID" value="CAG9331732.1"/>
    <property type="molecule type" value="Genomic_DNA"/>
</dbReference>
<evidence type="ECO:0000313" key="3">
    <source>
        <dbReference type="EMBL" id="CAG9331732.1"/>
    </source>
</evidence>
<organism evidence="3 4">
    <name type="scientific">Blepharisma stoltei</name>
    <dbReference type="NCBI Taxonomy" id="1481888"/>
    <lineage>
        <taxon>Eukaryota</taxon>
        <taxon>Sar</taxon>
        <taxon>Alveolata</taxon>
        <taxon>Ciliophora</taxon>
        <taxon>Postciliodesmatophora</taxon>
        <taxon>Heterotrichea</taxon>
        <taxon>Heterotrichida</taxon>
        <taxon>Blepharismidae</taxon>
        <taxon>Blepharisma</taxon>
    </lineage>
</organism>
<keyword evidence="1" id="KW-0472">Membrane</keyword>
<name>A0AAU9K1F5_9CILI</name>
<evidence type="ECO:0000313" key="4">
    <source>
        <dbReference type="Proteomes" id="UP001162131"/>
    </source>
</evidence>
<comment type="caution">
    <text evidence="3">The sequence shown here is derived from an EMBL/GenBank/DDBJ whole genome shotgun (WGS) entry which is preliminary data.</text>
</comment>
<keyword evidence="1" id="KW-1133">Transmembrane helix</keyword>
<feature type="chain" id="PRO_5043863274" evidence="2">
    <location>
        <begin position="19"/>
        <end position="115"/>
    </location>
</feature>
<evidence type="ECO:0000256" key="1">
    <source>
        <dbReference type="SAM" id="Phobius"/>
    </source>
</evidence>
<dbReference type="Proteomes" id="UP001162131">
    <property type="component" value="Unassembled WGS sequence"/>
</dbReference>